<dbReference type="PROSITE" id="PS50231">
    <property type="entry name" value="RICIN_B_LECTIN"/>
    <property type="match status" value="1"/>
</dbReference>
<organism evidence="3 4">
    <name type="scientific">Cutaneotrichosporon cavernicola</name>
    <dbReference type="NCBI Taxonomy" id="279322"/>
    <lineage>
        <taxon>Eukaryota</taxon>
        <taxon>Fungi</taxon>
        <taxon>Dikarya</taxon>
        <taxon>Basidiomycota</taxon>
        <taxon>Agaricomycotina</taxon>
        <taxon>Tremellomycetes</taxon>
        <taxon>Trichosporonales</taxon>
        <taxon>Trichosporonaceae</taxon>
        <taxon>Cutaneotrichosporon</taxon>
    </lineage>
</organism>
<dbReference type="GeneID" id="85498305"/>
<dbReference type="AlphaFoldDB" id="A0AA48L9K6"/>
<dbReference type="Proteomes" id="UP001233271">
    <property type="component" value="Chromosome 7a"/>
</dbReference>
<evidence type="ECO:0000313" key="4">
    <source>
        <dbReference type="Proteomes" id="UP001233271"/>
    </source>
</evidence>
<dbReference type="CDD" id="cd00161">
    <property type="entry name" value="beta-trefoil_Ricin-like"/>
    <property type="match status" value="1"/>
</dbReference>
<feature type="domain" description="Ricin B lectin" evidence="2">
    <location>
        <begin position="34"/>
        <end position="187"/>
    </location>
</feature>
<dbReference type="KEGG" id="ccac:CcaHIS019_0700070"/>
<proteinExistence type="predicted"/>
<accession>A0AA48L9K6</accession>
<evidence type="ECO:0000313" key="3">
    <source>
        <dbReference type="EMBL" id="BEI94435.1"/>
    </source>
</evidence>
<feature type="signal peptide" evidence="1">
    <location>
        <begin position="1"/>
        <end position="17"/>
    </location>
</feature>
<dbReference type="EMBL" id="AP028218">
    <property type="protein sequence ID" value="BEI94435.1"/>
    <property type="molecule type" value="Genomic_DNA"/>
</dbReference>
<keyword evidence="1" id="KW-0732">Signal</keyword>
<dbReference type="Gene3D" id="2.80.10.50">
    <property type="match status" value="1"/>
</dbReference>
<feature type="chain" id="PRO_5041323808" description="Ricin B lectin domain-containing protein" evidence="1">
    <location>
        <begin position="18"/>
        <end position="195"/>
    </location>
</feature>
<reference evidence="3" key="1">
    <citation type="journal article" date="2023" name="BMC Genomics">
        <title>Chromosome-level genome assemblies of Cutaneotrichosporon spp. (Trichosporonales, Basidiomycota) reveal imbalanced evolution between nucleotide sequences and chromosome synteny.</title>
        <authorList>
            <person name="Kobayashi Y."/>
            <person name="Kayamori A."/>
            <person name="Aoki K."/>
            <person name="Shiwa Y."/>
            <person name="Matsutani M."/>
            <person name="Fujita N."/>
            <person name="Sugita T."/>
            <person name="Iwasaki W."/>
            <person name="Tanaka N."/>
            <person name="Takashima M."/>
        </authorList>
    </citation>
    <scope>NUCLEOTIDE SEQUENCE</scope>
    <source>
        <strain evidence="3">HIS019</strain>
    </source>
</reference>
<protein>
    <recommendedName>
        <fullName evidence="2">Ricin B lectin domain-containing protein</fullName>
    </recommendedName>
</protein>
<sequence length="195" mass="21584">MLAIISALVLYLAVALAAPAPTLEERSSRPIPMYIHPRSAPHMCLTAFRQGQGQYLGARMYIHNCTGAENQQFRTAYGDTVLEFRGTSAQGNKEKYCVVTDAVQPDNPTVDRTNGKPAILYHCPPHKDAKPTGDTSRPVNGVWVQYDHGTIKLKSTNVCLDLKDGNTAQGTPVQQWQCYRGNQNQQWLVNNKITA</sequence>
<name>A0AA48L9K6_9TREE</name>
<dbReference type="Pfam" id="PF00652">
    <property type="entry name" value="Ricin_B_lectin"/>
    <property type="match status" value="1"/>
</dbReference>
<evidence type="ECO:0000256" key="1">
    <source>
        <dbReference type="SAM" id="SignalP"/>
    </source>
</evidence>
<dbReference type="InterPro" id="IPR035992">
    <property type="entry name" value="Ricin_B-like_lectins"/>
</dbReference>
<evidence type="ECO:0000259" key="2">
    <source>
        <dbReference type="Pfam" id="PF00652"/>
    </source>
</evidence>
<dbReference type="RefSeq" id="XP_060459700.1">
    <property type="nucleotide sequence ID" value="XM_060603403.1"/>
</dbReference>
<dbReference type="InterPro" id="IPR000772">
    <property type="entry name" value="Ricin_B_lectin"/>
</dbReference>
<keyword evidence="4" id="KW-1185">Reference proteome</keyword>
<gene>
    <name evidence="3" type="ORF">CcaverHIS019_0700070</name>
</gene>
<dbReference type="SUPFAM" id="SSF50370">
    <property type="entry name" value="Ricin B-like lectins"/>
    <property type="match status" value="1"/>
</dbReference>